<dbReference type="OrthoDB" id="10265903at2759"/>
<reference evidence="8 9" key="1">
    <citation type="journal article" date="2016" name="Mol. Biol. Evol.">
        <title>Genome-Wide Survey of Gut Fungi (Harpellales) Reveals the First Horizontally Transferred Ubiquitin Gene from a Mosquito Host.</title>
        <authorList>
            <person name="Wang Y."/>
            <person name="White M.M."/>
            <person name="Kvist S."/>
            <person name="Moncalvo J.M."/>
        </authorList>
    </citation>
    <scope>NUCLEOTIDE SEQUENCE [LARGE SCALE GENOMIC DNA]</scope>
    <source>
        <strain evidence="8 9">ALG-7-W6</strain>
    </source>
</reference>
<evidence type="ECO:0000313" key="9">
    <source>
        <dbReference type="Proteomes" id="UP000187455"/>
    </source>
</evidence>
<dbReference type="EMBL" id="LSSL01000476">
    <property type="protein sequence ID" value="OLY84499.1"/>
    <property type="molecule type" value="Genomic_DNA"/>
</dbReference>
<dbReference type="HAMAP" id="MF_00251">
    <property type="entry name" value="Ribosomal_bL36"/>
    <property type="match status" value="1"/>
</dbReference>
<evidence type="ECO:0000256" key="3">
    <source>
        <dbReference type="ARBA" id="ARBA00022946"/>
    </source>
</evidence>
<dbReference type="InterPro" id="IPR052143">
    <property type="entry name" value="Mitoribosomal_bL36m"/>
</dbReference>
<evidence type="ECO:0000256" key="4">
    <source>
        <dbReference type="ARBA" id="ARBA00022980"/>
    </source>
</evidence>
<evidence type="ECO:0000256" key="7">
    <source>
        <dbReference type="RuleBase" id="RU000570"/>
    </source>
</evidence>
<comment type="subcellular location">
    <subcellularLocation>
        <location evidence="1">Mitochondrion</location>
    </subcellularLocation>
</comment>
<evidence type="ECO:0000313" key="8">
    <source>
        <dbReference type="EMBL" id="OLY84499.1"/>
    </source>
</evidence>
<evidence type="ECO:0000256" key="5">
    <source>
        <dbReference type="ARBA" id="ARBA00023128"/>
    </source>
</evidence>
<keyword evidence="4 7" id="KW-0689">Ribosomal protein</keyword>
<dbReference type="GO" id="GO:0006412">
    <property type="term" value="P:translation"/>
    <property type="evidence" value="ECO:0007669"/>
    <property type="project" value="InterPro"/>
</dbReference>
<dbReference type="Proteomes" id="UP000187455">
    <property type="component" value="Unassembled WGS sequence"/>
</dbReference>
<dbReference type="Pfam" id="PF00444">
    <property type="entry name" value="Ribosomal_L36"/>
    <property type="match status" value="1"/>
</dbReference>
<evidence type="ECO:0000256" key="6">
    <source>
        <dbReference type="ARBA" id="ARBA00023274"/>
    </source>
</evidence>
<gene>
    <name evidence="8" type="ORF">AYI68_g1343</name>
</gene>
<dbReference type="NCBIfam" id="TIGR01022">
    <property type="entry name" value="rpmJ_bact"/>
    <property type="match status" value="1"/>
</dbReference>
<sequence length="82" mass="9305">MFSALRSIVIPRALISSNLNQFPFKSATSLVKSNSISAENGIRGMKVRSSVKKMCDGCYFARRRKRLFVLCKNDPKHKQRQG</sequence>
<dbReference type="GO" id="GO:0005762">
    <property type="term" value="C:mitochondrial large ribosomal subunit"/>
    <property type="evidence" value="ECO:0007669"/>
    <property type="project" value="TreeGrafter"/>
</dbReference>
<protein>
    <recommendedName>
        <fullName evidence="7">Ribosomal protein</fullName>
    </recommendedName>
</protein>
<dbReference type="SUPFAM" id="SSF57840">
    <property type="entry name" value="Ribosomal protein L36"/>
    <property type="match status" value="1"/>
</dbReference>
<dbReference type="PANTHER" id="PTHR46909">
    <property type="entry name" value="39S RIBOSOMAL PROTEIN L36, MITOCHONDRIAL"/>
    <property type="match status" value="1"/>
</dbReference>
<comment type="caution">
    <text evidence="8">The sequence shown here is derived from an EMBL/GenBank/DDBJ whole genome shotgun (WGS) entry which is preliminary data.</text>
</comment>
<proteinExistence type="inferred from homology"/>
<dbReference type="PANTHER" id="PTHR46909:SF1">
    <property type="entry name" value="LARGE RIBOSOMAL SUBUNIT PROTEIN BL36M"/>
    <property type="match status" value="1"/>
</dbReference>
<accession>A0A1R0H5S6</accession>
<comment type="similarity">
    <text evidence="2 7">Belongs to the bacterial ribosomal protein bL36 family.</text>
</comment>
<keyword evidence="3" id="KW-0809">Transit peptide</keyword>
<organism evidence="8 9">
    <name type="scientific">Smittium mucronatum</name>
    <dbReference type="NCBI Taxonomy" id="133383"/>
    <lineage>
        <taxon>Eukaryota</taxon>
        <taxon>Fungi</taxon>
        <taxon>Fungi incertae sedis</taxon>
        <taxon>Zoopagomycota</taxon>
        <taxon>Kickxellomycotina</taxon>
        <taxon>Harpellomycetes</taxon>
        <taxon>Harpellales</taxon>
        <taxon>Legeriomycetaceae</taxon>
        <taxon>Smittium</taxon>
    </lineage>
</organism>
<dbReference type="InterPro" id="IPR000473">
    <property type="entry name" value="Ribosomal_bL36"/>
</dbReference>
<dbReference type="STRING" id="133383.A0A1R0H5S6"/>
<keyword evidence="6 7" id="KW-0687">Ribonucleoprotein</keyword>
<evidence type="ECO:0000256" key="2">
    <source>
        <dbReference type="ARBA" id="ARBA00007645"/>
    </source>
</evidence>
<name>A0A1R0H5S6_9FUNG</name>
<dbReference type="AlphaFoldDB" id="A0A1R0H5S6"/>
<evidence type="ECO:0000256" key="1">
    <source>
        <dbReference type="ARBA" id="ARBA00004173"/>
    </source>
</evidence>
<dbReference type="GO" id="GO:0003735">
    <property type="term" value="F:structural constituent of ribosome"/>
    <property type="evidence" value="ECO:0007669"/>
    <property type="project" value="InterPro"/>
</dbReference>
<dbReference type="InterPro" id="IPR035977">
    <property type="entry name" value="Ribosomal_bL36_sp"/>
</dbReference>
<keyword evidence="5" id="KW-0496">Mitochondrion</keyword>
<keyword evidence="9" id="KW-1185">Reference proteome</keyword>